<dbReference type="AlphaFoldDB" id="A0A445JTS7"/>
<organism evidence="2 3">
    <name type="scientific">Glycine soja</name>
    <name type="common">Wild soybean</name>
    <dbReference type="NCBI Taxonomy" id="3848"/>
    <lineage>
        <taxon>Eukaryota</taxon>
        <taxon>Viridiplantae</taxon>
        <taxon>Streptophyta</taxon>
        <taxon>Embryophyta</taxon>
        <taxon>Tracheophyta</taxon>
        <taxon>Spermatophyta</taxon>
        <taxon>Magnoliopsida</taxon>
        <taxon>eudicotyledons</taxon>
        <taxon>Gunneridae</taxon>
        <taxon>Pentapetalae</taxon>
        <taxon>rosids</taxon>
        <taxon>fabids</taxon>
        <taxon>Fabales</taxon>
        <taxon>Fabaceae</taxon>
        <taxon>Papilionoideae</taxon>
        <taxon>50 kb inversion clade</taxon>
        <taxon>NPAAA clade</taxon>
        <taxon>indigoferoid/millettioid clade</taxon>
        <taxon>Phaseoleae</taxon>
        <taxon>Glycine</taxon>
        <taxon>Glycine subgen. Soja</taxon>
    </lineage>
</organism>
<dbReference type="Pfam" id="PF00168">
    <property type="entry name" value="C2"/>
    <property type="match status" value="1"/>
</dbReference>
<dbReference type="Proteomes" id="UP000289340">
    <property type="component" value="Chromosome 7"/>
</dbReference>
<comment type="caution">
    <text evidence="2">The sequence shown here is derived from an EMBL/GenBank/DDBJ whole genome shotgun (WGS) entry which is preliminary data.</text>
</comment>
<dbReference type="InterPro" id="IPR035892">
    <property type="entry name" value="C2_domain_sf"/>
</dbReference>
<gene>
    <name evidence="2" type="ORF">D0Y65_017192</name>
</gene>
<dbReference type="PANTHER" id="PTHR32246:SF64">
    <property type="entry name" value="C2 DOMAIN PROTEIN"/>
    <property type="match status" value="1"/>
</dbReference>
<dbReference type="EMBL" id="QZWG01000007">
    <property type="protein sequence ID" value="RZC01905.1"/>
    <property type="molecule type" value="Genomic_DNA"/>
</dbReference>
<evidence type="ECO:0000259" key="1">
    <source>
        <dbReference type="PROSITE" id="PS50004"/>
    </source>
</evidence>
<dbReference type="PANTHER" id="PTHR32246">
    <property type="entry name" value="INGRESSION PROTEIN FIC1"/>
    <property type="match status" value="1"/>
</dbReference>
<evidence type="ECO:0000313" key="3">
    <source>
        <dbReference type="Proteomes" id="UP000289340"/>
    </source>
</evidence>
<proteinExistence type="predicted"/>
<dbReference type="InterPro" id="IPR000008">
    <property type="entry name" value="C2_dom"/>
</dbReference>
<keyword evidence="3" id="KW-1185">Reference proteome</keyword>
<dbReference type="SUPFAM" id="SSF49562">
    <property type="entry name" value="C2 domain (Calcium/lipid-binding domain, CaLB)"/>
    <property type="match status" value="1"/>
</dbReference>
<sequence length="176" mass="19417">MSGENISVDQSSVAANVYVVVGAESLNSCTTKMVNEDGGVHAWNETFLLDVPSYARSVTFEVQCKKYKGVRPIGVARIALSDFLGGNNVVSESVPQMYCYGLRNWEGRRNGVIHFSVRVVTLGDNLCSETKEEKETKMVNSKETEHEVMGFQVNSKNSNDVVIGIPVRWSYQSAIV</sequence>
<feature type="domain" description="C2" evidence="1">
    <location>
        <begin position="1"/>
        <end position="94"/>
    </location>
</feature>
<protein>
    <recommendedName>
        <fullName evidence="1">C2 domain-containing protein</fullName>
    </recommendedName>
</protein>
<dbReference type="PROSITE" id="PS50004">
    <property type="entry name" value="C2"/>
    <property type="match status" value="1"/>
</dbReference>
<name>A0A445JTS7_GLYSO</name>
<evidence type="ECO:0000313" key="2">
    <source>
        <dbReference type="EMBL" id="RZC01905.1"/>
    </source>
</evidence>
<reference evidence="2 3" key="1">
    <citation type="submission" date="2018-09" db="EMBL/GenBank/DDBJ databases">
        <title>A high-quality reference genome of wild soybean provides a powerful tool to mine soybean genomes.</title>
        <authorList>
            <person name="Xie M."/>
            <person name="Chung C.Y.L."/>
            <person name="Li M.-W."/>
            <person name="Wong F.-L."/>
            <person name="Chan T.-F."/>
            <person name="Lam H.-M."/>
        </authorList>
    </citation>
    <scope>NUCLEOTIDE SEQUENCE [LARGE SCALE GENOMIC DNA]</scope>
    <source>
        <strain evidence="3">cv. W05</strain>
        <tissue evidence="2">Hypocotyl of etiolated seedlings</tissue>
    </source>
</reference>
<dbReference type="Gene3D" id="2.60.40.150">
    <property type="entry name" value="C2 domain"/>
    <property type="match status" value="1"/>
</dbReference>
<accession>A0A445JTS7</accession>